<organism evidence="7 8">
    <name type="scientific">Kribbella deserti</name>
    <dbReference type="NCBI Taxonomy" id="1926257"/>
    <lineage>
        <taxon>Bacteria</taxon>
        <taxon>Bacillati</taxon>
        <taxon>Actinomycetota</taxon>
        <taxon>Actinomycetes</taxon>
        <taxon>Propionibacteriales</taxon>
        <taxon>Kribbellaceae</taxon>
        <taxon>Kribbella</taxon>
    </lineage>
</organism>
<gene>
    <name evidence="7" type="ORF">ACFFGN_26810</name>
</gene>
<comment type="caution">
    <text evidence="7">The sequence shown here is derived from an EMBL/GenBank/DDBJ whole genome shotgun (WGS) entry which is preliminary data.</text>
</comment>
<dbReference type="PANTHER" id="PTHR43248:SF29">
    <property type="entry name" value="TRIPEPTIDYL AMINOPEPTIDASE"/>
    <property type="match status" value="1"/>
</dbReference>
<evidence type="ECO:0000259" key="5">
    <source>
        <dbReference type="Pfam" id="PF00561"/>
    </source>
</evidence>
<dbReference type="InterPro" id="IPR051601">
    <property type="entry name" value="Serine_prot/Carboxylest_S33"/>
</dbReference>
<feature type="domain" description="AB hydrolase-1" evidence="5">
    <location>
        <begin position="87"/>
        <end position="280"/>
    </location>
</feature>
<name>A0ABV6QSU6_9ACTN</name>
<evidence type="ECO:0000256" key="2">
    <source>
        <dbReference type="ARBA" id="ARBA00022729"/>
    </source>
</evidence>
<dbReference type="Proteomes" id="UP001589890">
    <property type="component" value="Unassembled WGS sequence"/>
</dbReference>
<feature type="signal peptide" evidence="4">
    <location>
        <begin position="1"/>
        <end position="27"/>
    </location>
</feature>
<feature type="domain" description="Peptidase S33 tripeptidyl aminopeptidase-like C-terminal" evidence="6">
    <location>
        <begin position="392"/>
        <end position="483"/>
    </location>
</feature>
<proteinExistence type="inferred from homology"/>
<dbReference type="InterPro" id="IPR000073">
    <property type="entry name" value="AB_hydrolase_1"/>
</dbReference>
<dbReference type="RefSeq" id="WP_380052799.1">
    <property type="nucleotide sequence ID" value="NZ_JBHLTC010000036.1"/>
</dbReference>
<dbReference type="EMBL" id="JBHLTC010000036">
    <property type="protein sequence ID" value="MFC0627714.1"/>
    <property type="molecule type" value="Genomic_DNA"/>
</dbReference>
<keyword evidence="8" id="KW-1185">Reference proteome</keyword>
<protein>
    <submittedName>
        <fullName evidence="7">Alpha/beta hydrolase</fullName>
    </submittedName>
</protein>
<feature type="chain" id="PRO_5045297275" evidence="4">
    <location>
        <begin position="28"/>
        <end position="483"/>
    </location>
</feature>
<reference evidence="7 8" key="1">
    <citation type="submission" date="2024-09" db="EMBL/GenBank/DDBJ databases">
        <authorList>
            <person name="Sun Q."/>
            <person name="Mori K."/>
        </authorList>
    </citation>
    <scope>NUCLEOTIDE SEQUENCE [LARGE SCALE GENOMIC DNA]</scope>
    <source>
        <strain evidence="7 8">CGMCC 1.15906</strain>
    </source>
</reference>
<dbReference type="Gene3D" id="3.40.50.1820">
    <property type="entry name" value="alpha/beta hydrolase"/>
    <property type="match status" value="1"/>
</dbReference>
<sequence>MRRPWNSALLVAIGIIAAGLTNGTASAAGRTAAAGKIDWRACGPASAAAECGRLTVPLDWARPGGTTTEVYVARVPAKDQANKLGSLVFTPGGPGGAGGSIFEAGFADQLFPQLRDRYDLVSFDPRGTGSSSQLNCGPVLRPGVPVFPKNQAEYDAMVASSRATGEQCLKQHGELMRNLDTRTAARDMDAIRAALGETRLNFVGLSYGSYLGTTYAQLFPRRVGRMVLDGIVDHAQGSTRFMLSEAKAMEDGFNRFAAWCAKDNTCALHGQDVGAVYDRLVRKADKTPLQVAGHPPVNGDTIRLALPILLPKTELVGDPWPSLADAIALGAEGDGSGFAGISYVGDLETAYAAVSCMDLPGELKGYADAKARLAKAKRVAPRVGAAVEGWAITAACAGWPIPPSNPWRRTPVKDAAPILITSTSDDPSTPVDSAFGLARQIRGSRLLVAKAYGHTAYFNSACARAAITSYLLEGKLPPKYSTC</sequence>
<evidence type="ECO:0000313" key="8">
    <source>
        <dbReference type="Proteomes" id="UP001589890"/>
    </source>
</evidence>
<evidence type="ECO:0000256" key="4">
    <source>
        <dbReference type="SAM" id="SignalP"/>
    </source>
</evidence>
<evidence type="ECO:0000256" key="1">
    <source>
        <dbReference type="ARBA" id="ARBA00010088"/>
    </source>
</evidence>
<dbReference type="Pfam" id="PF00561">
    <property type="entry name" value="Abhydrolase_1"/>
    <property type="match status" value="1"/>
</dbReference>
<dbReference type="SUPFAM" id="SSF53474">
    <property type="entry name" value="alpha/beta-Hydrolases"/>
    <property type="match status" value="1"/>
</dbReference>
<keyword evidence="2 4" id="KW-0732">Signal</keyword>
<evidence type="ECO:0000259" key="6">
    <source>
        <dbReference type="Pfam" id="PF08386"/>
    </source>
</evidence>
<dbReference type="Pfam" id="PF08386">
    <property type="entry name" value="Abhydrolase_4"/>
    <property type="match status" value="1"/>
</dbReference>
<keyword evidence="3 7" id="KW-0378">Hydrolase</keyword>
<accession>A0ABV6QSU6</accession>
<dbReference type="GO" id="GO:0016787">
    <property type="term" value="F:hydrolase activity"/>
    <property type="evidence" value="ECO:0007669"/>
    <property type="project" value="UniProtKB-KW"/>
</dbReference>
<evidence type="ECO:0000256" key="3">
    <source>
        <dbReference type="ARBA" id="ARBA00022801"/>
    </source>
</evidence>
<comment type="similarity">
    <text evidence="1">Belongs to the peptidase S33 family.</text>
</comment>
<dbReference type="PANTHER" id="PTHR43248">
    <property type="entry name" value="2-SUCCINYL-6-HYDROXY-2,4-CYCLOHEXADIENE-1-CARBOXYLATE SYNTHASE"/>
    <property type="match status" value="1"/>
</dbReference>
<evidence type="ECO:0000313" key="7">
    <source>
        <dbReference type="EMBL" id="MFC0627714.1"/>
    </source>
</evidence>
<dbReference type="InterPro" id="IPR013595">
    <property type="entry name" value="Pept_S33_TAP-like_C"/>
</dbReference>
<dbReference type="InterPro" id="IPR029058">
    <property type="entry name" value="AB_hydrolase_fold"/>
</dbReference>